<organism evidence="2 3">
    <name type="scientific">Thalassotalea agarivorans</name>
    <name type="common">Thalassomonas agarivorans</name>
    <dbReference type="NCBI Taxonomy" id="349064"/>
    <lineage>
        <taxon>Bacteria</taxon>
        <taxon>Pseudomonadati</taxon>
        <taxon>Pseudomonadota</taxon>
        <taxon>Gammaproteobacteria</taxon>
        <taxon>Alteromonadales</taxon>
        <taxon>Colwelliaceae</taxon>
        <taxon>Thalassotalea</taxon>
    </lineage>
</organism>
<dbReference type="GO" id="GO:0003677">
    <property type="term" value="F:DNA binding"/>
    <property type="evidence" value="ECO:0007669"/>
    <property type="project" value="InterPro"/>
</dbReference>
<dbReference type="Gene3D" id="1.10.443.10">
    <property type="entry name" value="Intergrase catalytic core"/>
    <property type="match status" value="1"/>
</dbReference>
<dbReference type="OrthoDB" id="6652000at2"/>
<protein>
    <submittedName>
        <fullName evidence="2">Phage integrase family protein</fullName>
    </submittedName>
</protein>
<dbReference type="InterPro" id="IPR011010">
    <property type="entry name" value="DNA_brk_join_enz"/>
</dbReference>
<dbReference type="RefSeq" id="WP_093327375.1">
    <property type="nucleotide sequence ID" value="NZ_AP027363.1"/>
</dbReference>
<keyword evidence="3" id="KW-1185">Reference proteome</keyword>
<dbReference type="AlphaFoldDB" id="A0A1H9ZK41"/>
<sequence length="997" mass="114171">MNSIPKNLRILKEWVNSTLLDDKKLLEIPLTSSSKKSPFLHKYISEATGISLQTLGRYTEHLSPLVQALENNNWLQPDIPLLEQDIIRRHRVLFIDMKSNMDLLKTNNLVVRNNLNIKLINELANGGTRVTKEYSHAYKYFKEEFEPQVFELLKNNDIYDNSQYKTLTEIRKESKYRRGLGDAAKDIKKFVKSFLKKADKQALLRVEFGQTQGKDDCIIRHRWVVNQINQSNQSQWGDISEIAIKNNVGALSALEQELKAQKIWIKGIRGLTLNLINKLKLVLHEFELNPSLLSSPKLRVGNKVSKRALKRLFPEIIDFDLTSAYQIHSKLKKYWKETFQPTVLSYMKKHGVFDSSSYKTVKERVQSIDYERIKITQERSDRFDEYRDSNSSTYAEIISNSLSDELLHIAAITSREKDTISQYKCTQTLLINYYEELGISGNAHLEEIFGEYSACQFRTWLEDKIAGKSISANTAHSYIHSFQRILDSYYDLEDVDKSKPFIKVSGFTGATRSTDRYKPYVKVHRIIIASVVDEAIDKVRSLHFKEYKKAVSGKSFIGVPKLGKQVKSVVADDCTLENLKWYFDNVIDSVPVYRHHYNELSKDDPRSLFWKAWMNYRRVNNDAYSEITNLYDEWGVSRPPSLLEIIPYYLKLLQVTGLNAESACKLSINSFVEAHPATGRPCIRYFKERSDGEKTMLLDLFTAELTWLSTSQCKEVSKIFSDMKKLTASIRVEAGNYSDHLFIYQNNPGVVTNTIQSLDGSERGRVSKRANESLGLLDGNWDNTLVDENGEIISITTTRFRPSLVSELVEAGVSIREIQLILGHSSIQTTLKYLDTCDFNKIAREKIEEKLKQIYSNALVEKEHPTIGEVEKAEGEIIFKTPLGGCKNIMNPPDFIKQSSLYKGGACNKYNQCLLCENVIITTSHLPQLFALQRDYIQSLSHQRIASTPYGHVIQENLAILETILGSESEFSQEELNKAQKLSTHIESSILIDGVTA</sequence>
<keyword evidence="1" id="KW-0233">DNA recombination</keyword>
<gene>
    <name evidence="2" type="ORF">SAMN05660429_00475</name>
</gene>
<dbReference type="SUPFAM" id="SSF56349">
    <property type="entry name" value="DNA breaking-rejoining enzymes"/>
    <property type="match status" value="1"/>
</dbReference>
<dbReference type="InterPro" id="IPR013762">
    <property type="entry name" value="Integrase-like_cat_sf"/>
</dbReference>
<accession>A0A1H9ZK41</accession>
<dbReference type="EMBL" id="FOHK01000002">
    <property type="protein sequence ID" value="SES81702.1"/>
    <property type="molecule type" value="Genomic_DNA"/>
</dbReference>
<proteinExistence type="predicted"/>
<dbReference type="Proteomes" id="UP000199308">
    <property type="component" value="Unassembled WGS sequence"/>
</dbReference>
<dbReference type="GO" id="GO:0006310">
    <property type="term" value="P:DNA recombination"/>
    <property type="evidence" value="ECO:0007669"/>
    <property type="project" value="UniProtKB-KW"/>
</dbReference>
<evidence type="ECO:0000313" key="2">
    <source>
        <dbReference type="EMBL" id="SES81702.1"/>
    </source>
</evidence>
<dbReference type="GO" id="GO:0015074">
    <property type="term" value="P:DNA integration"/>
    <property type="evidence" value="ECO:0007669"/>
    <property type="project" value="InterPro"/>
</dbReference>
<reference evidence="2 3" key="1">
    <citation type="submission" date="2016-10" db="EMBL/GenBank/DDBJ databases">
        <authorList>
            <person name="de Groot N.N."/>
        </authorList>
    </citation>
    <scope>NUCLEOTIDE SEQUENCE [LARGE SCALE GENOMIC DNA]</scope>
    <source>
        <strain evidence="2 3">DSM 19706</strain>
    </source>
</reference>
<evidence type="ECO:0000256" key="1">
    <source>
        <dbReference type="ARBA" id="ARBA00023172"/>
    </source>
</evidence>
<dbReference type="STRING" id="349064.SAMN05660429_00475"/>
<evidence type="ECO:0000313" key="3">
    <source>
        <dbReference type="Proteomes" id="UP000199308"/>
    </source>
</evidence>
<name>A0A1H9ZK41_THASX</name>